<protein>
    <submittedName>
        <fullName evidence="1">Uncharacterized protein</fullName>
    </submittedName>
</protein>
<gene>
    <name evidence="1" type="ORF">QAD02_003311</name>
</gene>
<accession>A0ACC2NLT1</accession>
<name>A0ACC2NLT1_9HYME</name>
<proteinExistence type="predicted"/>
<dbReference type="Proteomes" id="UP001239111">
    <property type="component" value="Chromosome 3"/>
</dbReference>
<reference evidence="1" key="1">
    <citation type="submission" date="2023-04" db="EMBL/GenBank/DDBJ databases">
        <title>A chromosome-level genome assembly of the parasitoid wasp Eretmocerus hayati.</title>
        <authorList>
            <person name="Zhong Y."/>
            <person name="Liu S."/>
            <person name="Liu Y."/>
        </authorList>
    </citation>
    <scope>NUCLEOTIDE SEQUENCE</scope>
    <source>
        <strain evidence="1">ZJU_SS_LIU_2023</strain>
    </source>
</reference>
<dbReference type="EMBL" id="CM056743">
    <property type="protein sequence ID" value="KAJ8672052.1"/>
    <property type="molecule type" value="Genomic_DNA"/>
</dbReference>
<evidence type="ECO:0000313" key="2">
    <source>
        <dbReference type="Proteomes" id="UP001239111"/>
    </source>
</evidence>
<comment type="caution">
    <text evidence="1">The sequence shown here is derived from an EMBL/GenBank/DDBJ whole genome shotgun (WGS) entry which is preliminary data.</text>
</comment>
<sequence length="101" mass="11709">MNARTETKGGEDEEEKRNLKDKMINGDEEGGYTYIGPRGNTVIDYLITYRDGKYEIENLRMGNKRKSDHLPLEITLTQKQEELTKEKKKNTMMGPGINREI</sequence>
<organism evidence="1 2">
    <name type="scientific">Eretmocerus hayati</name>
    <dbReference type="NCBI Taxonomy" id="131215"/>
    <lineage>
        <taxon>Eukaryota</taxon>
        <taxon>Metazoa</taxon>
        <taxon>Ecdysozoa</taxon>
        <taxon>Arthropoda</taxon>
        <taxon>Hexapoda</taxon>
        <taxon>Insecta</taxon>
        <taxon>Pterygota</taxon>
        <taxon>Neoptera</taxon>
        <taxon>Endopterygota</taxon>
        <taxon>Hymenoptera</taxon>
        <taxon>Apocrita</taxon>
        <taxon>Proctotrupomorpha</taxon>
        <taxon>Chalcidoidea</taxon>
        <taxon>Aphelinidae</taxon>
        <taxon>Aphelininae</taxon>
        <taxon>Eretmocerus</taxon>
    </lineage>
</organism>
<evidence type="ECO:0000313" key="1">
    <source>
        <dbReference type="EMBL" id="KAJ8672052.1"/>
    </source>
</evidence>
<keyword evidence="2" id="KW-1185">Reference proteome</keyword>